<protein>
    <recommendedName>
        <fullName evidence="10">Fluoride-specific ion channel FluC</fullName>
    </recommendedName>
</protein>
<reference evidence="11 12" key="1">
    <citation type="journal article" date="2015" name="Genome Announc.">
        <title>Expanding the biotechnology potential of lactobacilli through comparative genomics of 213 strains and associated genera.</title>
        <authorList>
            <person name="Sun Z."/>
            <person name="Harris H.M."/>
            <person name="McCann A."/>
            <person name="Guo C."/>
            <person name="Argimon S."/>
            <person name="Zhang W."/>
            <person name="Yang X."/>
            <person name="Jeffery I.B."/>
            <person name="Cooney J.C."/>
            <person name="Kagawa T.F."/>
            <person name="Liu W."/>
            <person name="Song Y."/>
            <person name="Salvetti E."/>
            <person name="Wrobel A."/>
            <person name="Rasinkangas P."/>
            <person name="Parkhill J."/>
            <person name="Rea M.C."/>
            <person name="O'Sullivan O."/>
            <person name="Ritari J."/>
            <person name="Douillard F.P."/>
            <person name="Paul Ross R."/>
            <person name="Yang R."/>
            <person name="Briner A.E."/>
            <person name="Felis G.E."/>
            <person name="de Vos W.M."/>
            <person name="Barrangou R."/>
            <person name="Klaenhammer T.R."/>
            <person name="Caufield P.W."/>
            <person name="Cui Y."/>
            <person name="Zhang H."/>
            <person name="O'Toole P.W."/>
        </authorList>
    </citation>
    <scope>NUCLEOTIDE SEQUENCE [LARGE SCALE GENOMIC DNA]</scope>
    <source>
        <strain evidence="11 12">DSM 20534</strain>
    </source>
</reference>
<evidence type="ECO:0000256" key="7">
    <source>
        <dbReference type="ARBA" id="ARBA00035120"/>
    </source>
</evidence>
<keyword evidence="12" id="KW-1185">Reference proteome</keyword>
<dbReference type="RefSeq" id="WP_056945789.1">
    <property type="nucleotide sequence ID" value="NZ_AZCV01000007.1"/>
</dbReference>
<comment type="caution">
    <text evidence="11">The sequence shown here is derived from an EMBL/GenBank/DDBJ whole genome shotgun (WGS) entry which is preliminary data.</text>
</comment>
<feature type="binding site" evidence="10">
    <location>
        <position position="75"/>
    </location>
    <ligand>
        <name>Na(+)</name>
        <dbReference type="ChEBI" id="CHEBI:29101"/>
        <note>structural</note>
    </ligand>
</feature>
<dbReference type="EMBL" id="AZCV01000007">
    <property type="protein sequence ID" value="KRK37111.1"/>
    <property type="molecule type" value="Genomic_DNA"/>
</dbReference>
<keyword evidence="5 10" id="KW-0472">Membrane</keyword>
<keyword evidence="4 10" id="KW-1133">Transmembrane helix</keyword>
<evidence type="ECO:0000256" key="5">
    <source>
        <dbReference type="ARBA" id="ARBA00023136"/>
    </source>
</evidence>
<gene>
    <name evidence="10" type="primary">fluC</name>
    <name evidence="10" type="synonym">crcB</name>
    <name evidence="11" type="ORF">FC62_GL001453</name>
</gene>
<evidence type="ECO:0000313" key="12">
    <source>
        <dbReference type="Proteomes" id="UP000050909"/>
    </source>
</evidence>
<dbReference type="GO" id="GO:0140114">
    <property type="term" value="P:cellular detoxification of fluoride"/>
    <property type="evidence" value="ECO:0007669"/>
    <property type="project" value="UniProtKB-UniRule"/>
</dbReference>
<feature type="binding site" evidence="10">
    <location>
        <position position="72"/>
    </location>
    <ligand>
        <name>Na(+)</name>
        <dbReference type="ChEBI" id="CHEBI:29101"/>
        <note>structural</note>
    </ligand>
</feature>
<comment type="activity regulation">
    <text evidence="10">Na(+) is not transported, but it plays an essential structural role and its presence is essential for fluoride channel function.</text>
</comment>
<feature type="transmembrane region" description="Helical" evidence="10">
    <location>
        <begin position="35"/>
        <end position="58"/>
    </location>
</feature>
<keyword evidence="10" id="KW-0406">Ion transport</keyword>
<dbReference type="GO" id="GO:0005886">
    <property type="term" value="C:plasma membrane"/>
    <property type="evidence" value="ECO:0007669"/>
    <property type="project" value="UniProtKB-SubCell"/>
</dbReference>
<sequence>MSLVLLVGAAAGVGALVRRNFTVFFRKHVSQRNAFIATMFINIVGSFFIGILAGLFLPNTVNYRILAVGLLGGLTTFSSFNSELVNLTLAGRTKVALAYMGGSYLLGLTFVFLGHLVATMAV</sequence>
<name>A0A0R1H3F1_9LACO</name>
<evidence type="ECO:0000256" key="3">
    <source>
        <dbReference type="ARBA" id="ARBA00022692"/>
    </source>
</evidence>
<evidence type="ECO:0000256" key="8">
    <source>
        <dbReference type="ARBA" id="ARBA00035585"/>
    </source>
</evidence>
<organism evidence="11 12">
    <name type="scientific">Amylolactobacillus amylotrophicus DSM 20534</name>
    <dbReference type="NCBI Taxonomy" id="1423722"/>
    <lineage>
        <taxon>Bacteria</taxon>
        <taxon>Bacillati</taxon>
        <taxon>Bacillota</taxon>
        <taxon>Bacilli</taxon>
        <taxon>Lactobacillales</taxon>
        <taxon>Lactobacillaceae</taxon>
        <taxon>Amylolactobacillus</taxon>
    </lineage>
</organism>
<proteinExistence type="inferred from homology"/>
<evidence type="ECO:0000256" key="1">
    <source>
        <dbReference type="ARBA" id="ARBA00004651"/>
    </source>
</evidence>
<evidence type="ECO:0000256" key="9">
    <source>
        <dbReference type="ARBA" id="ARBA00049940"/>
    </source>
</evidence>
<dbReference type="InterPro" id="IPR003691">
    <property type="entry name" value="FluC"/>
</dbReference>
<keyword evidence="6 10" id="KW-0407">Ion channel</keyword>
<feature type="transmembrane region" description="Helical" evidence="10">
    <location>
        <begin position="65"/>
        <end position="84"/>
    </location>
</feature>
<keyword evidence="3 10" id="KW-0812">Transmembrane</keyword>
<dbReference type="GO" id="GO:0046872">
    <property type="term" value="F:metal ion binding"/>
    <property type="evidence" value="ECO:0007669"/>
    <property type="project" value="UniProtKB-KW"/>
</dbReference>
<evidence type="ECO:0000256" key="2">
    <source>
        <dbReference type="ARBA" id="ARBA00022475"/>
    </source>
</evidence>
<evidence type="ECO:0000256" key="4">
    <source>
        <dbReference type="ARBA" id="ARBA00022989"/>
    </source>
</evidence>
<dbReference type="AlphaFoldDB" id="A0A0R1H3F1"/>
<evidence type="ECO:0000256" key="6">
    <source>
        <dbReference type="ARBA" id="ARBA00023303"/>
    </source>
</evidence>
<accession>A0A0R1H3F1</accession>
<keyword evidence="10" id="KW-0813">Transport</keyword>
<evidence type="ECO:0000313" key="11">
    <source>
        <dbReference type="EMBL" id="KRK37111.1"/>
    </source>
</evidence>
<keyword evidence="10" id="KW-0479">Metal-binding</keyword>
<dbReference type="HAMAP" id="MF_00454">
    <property type="entry name" value="FluC"/>
    <property type="match status" value="1"/>
</dbReference>
<evidence type="ECO:0000256" key="10">
    <source>
        <dbReference type="HAMAP-Rule" id="MF_00454"/>
    </source>
</evidence>
<comment type="catalytic activity">
    <reaction evidence="8">
        <text>fluoride(in) = fluoride(out)</text>
        <dbReference type="Rhea" id="RHEA:76159"/>
        <dbReference type="ChEBI" id="CHEBI:17051"/>
    </reaction>
    <physiologicalReaction direction="left-to-right" evidence="8">
        <dbReference type="Rhea" id="RHEA:76160"/>
    </physiologicalReaction>
</comment>
<comment type="similarity">
    <text evidence="7 10">Belongs to the fluoride channel Fluc/FEX (TC 1.A.43) family.</text>
</comment>
<dbReference type="PATRIC" id="fig|1423722.3.peg.1480"/>
<dbReference type="GO" id="GO:0062054">
    <property type="term" value="F:fluoride channel activity"/>
    <property type="evidence" value="ECO:0007669"/>
    <property type="project" value="UniProtKB-UniRule"/>
</dbReference>
<keyword evidence="10" id="KW-0915">Sodium</keyword>
<dbReference type="Proteomes" id="UP000050909">
    <property type="component" value="Unassembled WGS sequence"/>
</dbReference>
<keyword evidence="2 10" id="KW-1003">Cell membrane</keyword>
<dbReference type="Pfam" id="PF02537">
    <property type="entry name" value="CRCB"/>
    <property type="match status" value="1"/>
</dbReference>
<feature type="transmembrane region" description="Helical" evidence="10">
    <location>
        <begin position="96"/>
        <end position="118"/>
    </location>
</feature>
<comment type="function">
    <text evidence="9 10">Fluoride-specific ion channel. Important for reducing fluoride concentration in the cell, thus reducing its toxicity.</text>
</comment>
<comment type="subcellular location">
    <subcellularLocation>
        <location evidence="1 10">Cell membrane</location>
        <topology evidence="1 10">Multi-pass membrane protein</topology>
    </subcellularLocation>
</comment>